<reference evidence="1 2" key="1">
    <citation type="submission" date="2020-10" db="EMBL/GenBank/DDBJ databases">
        <title>Plant Genome Project.</title>
        <authorList>
            <person name="Zhang R.-G."/>
        </authorList>
    </citation>
    <scope>NUCLEOTIDE SEQUENCE [LARGE SCALE GENOMIC DNA]</scope>
    <source>
        <strain evidence="1">FAFU-HL-1</strain>
        <tissue evidence="1">Leaf</tissue>
    </source>
</reference>
<dbReference type="AlphaFoldDB" id="A0A835JGZ5"/>
<evidence type="ECO:0000313" key="1">
    <source>
        <dbReference type="EMBL" id="KAF9669507.1"/>
    </source>
</evidence>
<dbReference type="EMBL" id="JADGMS010000014">
    <property type="protein sequence ID" value="KAF9669507.1"/>
    <property type="molecule type" value="Genomic_DNA"/>
</dbReference>
<accession>A0A835JGZ5</accession>
<organism evidence="1 2">
    <name type="scientific">Salix dunnii</name>
    <dbReference type="NCBI Taxonomy" id="1413687"/>
    <lineage>
        <taxon>Eukaryota</taxon>
        <taxon>Viridiplantae</taxon>
        <taxon>Streptophyta</taxon>
        <taxon>Embryophyta</taxon>
        <taxon>Tracheophyta</taxon>
        <taxon>Spermatophyta</taxon>
        <taxon>Magnoliopsida</taxon>
        <taxon>eudicotyledons</taxon>
        <taxon>Gunneridae</taxon>
        <taxon>Pentapetalae</taxon>
        <taxon>rosids</taxon>
        <taxon>fabids</taxon>
        <taxon>Malpighiales</taxon>
        <taxon>Salicaceae</taxon>
        <taxon>Saliceae</taxon>
        <taxon>Salix</taxon>
    </lineage>
</organism>
<protein>
    <submittedName>
        <fullName evidence="1">Uncharacterized protein</fullName>
    </submittedName>
</protein>
<sequence length="77" mass="8852">MYETLLITKLLEKQRMFLYCLPISPMICKLKFPAISKAKGRFVFKSDSGCGAIKWCILHTLINTPQLIPYTLNLQSE</sequence>
<comment type="caution">
    <text evidence="1">The sequence shown here is derived from an EMBL/GenBank/DDBJ whole genome shotgun (WGS) entry which is preliminary data.</text>
</comment>
<name>A0A835JGZ5_9ROSI</name>
<dbReference type="Proteomes" id="UP000657918">
    <property type="component" value="Unassembled WGS sequence"/>
</dbReference>
<evidence type="ECO:0000313" key="2">
    <source>
        <dbReference type="Proteomes" id="UP000657918"/>
    </source>
</evidence>
<proteinExistence type="predicted"/>
<keyword evidence="2" id="KW-1185">Reference proteome</keyword>
<gene>
    <name evidence="1" type="ORF">SADUNF_Sadunf14G0114700</name>
</gene>